<evidence type="ECO:0000313" key="1">
    <source>
        <dbReference type="EMBL" id="PCH37364.1"/>
    </source>
</evidence>
<gene>
    <name evidence="1" type="ORF">WOLCODRAFT_158090</name>
</gene>
<organism evidence="1 2">
    <name type="scientific">Wolfiporia cocos (strain MD-104)</name>
    <name type="common">Brown rot fungus</name>
    <dbReference type="NCBI Taxonomy" id="742152"/>
    <lineage>
        <taxon>Eukaryota</taxon>
        <taxon>Fungi</taxon>
        <taxon>Dikarya</taxon>
        <taxon>Basidiomycota</taxon>
        <taxon>Agaricomycotina</taxon>
        <taxon>Agaricomycetes</taxon>
        <taxon>Polyporales</taxon>
        <taxon>Phaeolaceae</taxon>
        <taxon>Wolfiporia</taxon>
    </lineage>
</organism>
<name>A0A2H3JL41_WOLCO</name>
<dbReference type="PANTHER" id="PTHR37331:SF1">
    <property type="entry name" value="YALI0F11671P"/>
    <property type="match status" value="1"/>
</dbReference>
<dbReference type="EMBL" id="KB467920">
    <property type="protein sequence ID" value="PCH37364.1"/>
    <property type="molecule type" value="Genomic_DNA"/>
</dbReference>
<reference evidence="1 2" key="1">
    <citation type="journal article" date="2012" name="Science">
        <title>The Paleozoic origin of enzymatic lignin decomposition reconstructed from 31 fungal genomes.</title>
        <authorList>
            <person name="Floudas D."/>
            <person name="Binder M."/>
            <person name="Riley R."/>
            <person name="Barry K."/>
            <person name="Blanchette R.A."/>
            <person name="Henrissat B."/>
            <person name="Martinez A.T."/>
            <person name="Otillar R."/>
            <person name="Spatafora J.W."/>
            <person name="Yadav J.S."/>
            <person name="Aerts A."/>
            <person name="Benoit I."/>
            <person name="Boyd A."/>
            <person name="Carlson A."/>
            <person name="Copeland A."/>
            <person name="Coutinho P.M."/>
            <person name="de Vries R.P."/>
            <person name="Ferreira P."/>
            <person name="Findley K."/>
            <person name="Foster B."/>
            <person name="Gaskell J."/>
            <person name="Glotzer D."/>
            <person name="Gorecki P."/>
            <person name="Heitman J."/>
            <person name="Hesse C."/>
            <person name="Hori C."/>
            <person name="Igarashi K."/>
            <person name="Jurgens J.A."/>
            <person name="Kallen N."/>
            <person name="Kersten P."/>
            <person name="Kohler A."/>
            <person name="Kuees U."/>
            <person name="Kumar T.K.A."/>
            <person name="Kuo A."/>
            <person name="LaButti K."/>
            <person name="Larrondo L.F."/>
            <person name="Lindquist E."/>
            <person name="Ling A."/>
            <person name="Lombard V."/>
            <person name="Lucas S."/>
            <person name="Lundell T."/>
            <person name="Martin R."/>
            <person name="McLaughlin D.J."/>
            <person name="Morgenstern I."/>
            <person name="Morin E."/>
            <person name="Murat C."/>
            <person name="Nagy L.G."/>
            <person name="Nolan M."/>
            <person name="Ohm R.A."/>
            <person name="Patyshakuliyeva A."/>
            <person name="Rokas A."/>
            <person name="Ruiz-Duenas F.J."/>
            <person name="Sabat G."/>
            <person name="Salamov A."/>
            <person name="Samejima M."/>
            <person name="Schmutz J."/>
            <person name="Slot J.C."/>
            <person name="St John F."/>
            <person name="Stenlid J."/>
            <person name="Sun H."/>
            <person name="Sun S."/>
            <person name="Syed K."/>
            <person name="Tsang A."/>
            <person name="Wiebenga A."/>
            <person name="Young D."/>
            <person name="Pisabarro A."/>
            <person name="Eastwood D.C."/>
            <person name="Martin F."/>
            <person name="Cullen D."/>
            <person name="Grigoriev I.V."/>
            <person name="Hibbett D.S."/>
        </authorList>
    </citation>
    <scope>NUCLEOTIDE SEQUENCE [LARGE SCALE GENOMIC DNA]</scope>
    <source>
        <strain evidence="1 2">MD-104</strain>
    </source>
</reference>
<dbReference type="OMA" id="MIMPEAY"/>
<dbReference type="OrthoDB" id="5397701at2759"/>
<sequence>MPGSLLPSLQPPTSVSSEIPVYALSFLFKPPANVQSATVIGWLPAIADRSSDEAGLNDFIGNVRFREVLHEAIQSALRDGLDEIQKNGMTQTQQRWMLIHGKPSFKFWPSHPSDPEDIIASVRVEEGMIMPEAYPPMPSYRFCTSDGVIQLTEGLAQKLREILHKALAAEDSPAN</sequence>
<keyword evidence="2" id="KW-1185">Reference proteome</keyword>
<dbReference type="AlphaFoldDB" id="A0A2H3JL41"/>
<evidence type="ECO:0000313" key="2">
    <source>
        <dbReference type="Proteomes" id="UP000218811"/>
    </source>
</evidence>
<accession>A0A2H3JL41</accession>
<proteinExistence type="predicted"/>
<dbReference type="PANTHER" id="PTHR37331">
    <property type="entry name" value="YALI0F11671P"/>
    <property type="match status" value="1"/>
</dbReference>
<dbReference type="STRING" id="742152.A0A2H3JL41"/>
<protein>
    <submittedName>
        <fullName evidence="1">Uncharacterized protein</fullName>
    </submittedName>
</protein>
<dbReference type="Proteomes" id="UP000218811">
    <property type="component" value="Unassembled WGS sequence"/>
</dbReference>